<gene>
    <name evidence="2" type="ORF">D6D01_08689</name>
</gene>
<feature type="region of interest" description="Disordered" evidence="1">
    <location>
        <begin position="345"/>
        <end position="461"/>
    </location>
</feature>
<evidence type="ECO:0000313" key="3">
    <source>
        <dbReference type="Proteomes" id="UP000306584"/>
    </source>
</evidence>
<feature type="compositionally biased region" description="Basic and acidic residues" evidence="1">
    <location>
        <begin position="484"/>
        <end position="497"/>
    </location>
</feature>
<proteinExistence type="predicted"/>
<feature type="region of interest" description="Disordered" evidence="1">
    <location>
        <begin position="484"/>
        <end position="504"/>
    </location>
</feature>
<evidence type="ECO:0000256" key="1">
    <source>
        <dbReference type="SAM" id="MobiDB-lite"/>
    </source>
</evidence>
<organism evidence="2 3">
    <name type="scientific">Aureobasidium pullulans</name>
    <name type="common">Black yeast</name>
    <name type="synonym">Pullularia pullulans</name>
    <dbReference type="NCBI Taxonomy" id="5580"/>
    <lineage>
        <taxon>Eukaryota</taxon>
        <taxon>Fungi</taxon>
        <taxon>Dikarya</taxon>
        <taxon>Ascomycota</taxon>
        <taxon>Pezizomycotina</taxon>
        <taxon>Dothideomycetes</taxon>
        <taxon>Dothideomycetidae</taxon>
        <taxon>Dothideales</taxon>
        <taxon>Saccotheciaceae</taxon>
        <taxon>Aureobasidium</taxon>
    </lineage>
</organism>
<feature type="compositionally biased region" description="Low complexity" evidence="1">
    <location>
        <begin position="352"/>
        <end position="372"/>
    </location>
</feature>
<reference evidence="2 3" key="1">
    <citation type="submission" date="2018-10" db="EMBL/GenBank/DDBJ databases">
        <title>Fifty Aureobasidium pullulans genomes reveal a recombining polyextremotolerant generalist.</title>
        <authorList>
            <person name="Gostincar C."/>
            <person name="Turk M."/>
            <person name="Zajc J."/>
            <person name="Gunde-Cimerman N."/>
        </authorList>
    </citation>
    <scope>NUCLEOTIDE SEQUENCE [LARGE SCALE GENOMIC DNA]</scope>
    <source>
        <strain evidence="2 3">EXF-6604</strain>
    </source>
</reference>
<dbReference type="EMBL" id="QZBD01000517">
    <property type="protein sequence ID" value="THY12137.1"/>
    <property type="molecule type" value="Genomic_DNA"/>
</dbReference>
<feature type="compositionally biased region" description="Low complexity" evidence="1">
    <location>
        <begin position="379"/>
        <end position="398"/>
    </location>
</feature>
<dbReference type="AlphaFoldDB" id="A0A4S9K8P9"/>
<name>A0A4S9K8P9_AURPU</name>
<protein>
    <submittedName>
        <fullName evidence="2">Uncharacterized protein</fullName>
    </submittedName>
</protein>
<feature type="compositionally biased region" description="Low complexity" evidence="1">
    <location>
        <begin position="406"/>
        <end position="426"/>
    </location>
</feature>
<comment type="caution">
    <text evidence="2">The sequence shown here is derived from an EMBL/GenBank/DDBJ whole genome shotgun (WGS) entry which is preliminary data.</text>
</comment>
<accession>A0A4S9K8P9</accession>
<feature type="compositionally biased region" description="Low complexity" evidence="1">
    <location>
        <begin position="136"/>
        <end position="147"/>
    </location>
</feature>
<feature type="compositionally biased region" description="Basic and acidic residues" evidence="1">
    <location>
        <begin position="449"/>
        <end position="461"/>
    </location>
</feature>
<feature type="compositionally biased region" description="Low complexity" evidence="1">
    <location>
        <begin position="433"/>
        <end position="444"/>
    </location>
</feature>
<evidence type="ECO:0000313" key="2">
    <source>
        <dbReference type="EMBL" id="THY12137.1"/>
    </source>
</evidence>
<sequence>MQRKIGGSGGGGMFLEVWCDRRLDHAEAAINSPDARPPAAKARRPDWSFIAVALSRVLKHKTRPQFAHQVNRHATRIAAINKELDDNRLHYNYLSRTSWNPSTTSPPGCNTTKRHTTLTMFAARADQENLAYAHQAAAAAKPLNQQAKTPANKAPKTPFRRNQNDENDAFQSGFKTGKTTKKANLDHNAFITPAGPRNRAPLGMKTTNAKAKTPAPLTIKASAQKTLSPRLRRQKVKIHQAEPIQQEQDDGVPDIEYMPPRSIPLPDHPDTIHERDYSMLDPQYATNGFWGAFENAPDEHGVRPTERKNREMMARTDKIQQEIIRRALEADDFLNLDLTKVRKGFEEKEQQSRAPSSLSARRAVSALSRSSSTTALGPRFAAPTATAAARSRTTNTVRPLPRKPISSLTAPTASSSARHASATAASRNTLGYARGRAVSAASRRPLSTLHDKPATPTEKKTRTVLENLMADDAEVEELLRERNARMEDHDAPSEHMRKLSILPDEDDEFKDFQLTMPE</sequence>
<feature type="region of interest" description="Disordered" evidence="1">
    <location>
        <begin position="136"/>
        <end position="202"/>
    </location>
</feature>
<dbReference type="Proteomes" id="UP000306584">
    <property type="component" value="Unassembled WGS sequence"/>
</dbReference>